<evidence type="ECO:0000256" key="6">
    <source>
        <dbReference type="ARBA" id="ARBA00023268"/>
    </source>
</evidence>
<dbReference type="RefSeq" id="WP_344934393.1">
    <property type="nucleotide sequence ID" value="NZ_BAAAZR010000001.1"/>
</dbReference>
<evidence type="ECO:0000256" key="9">
    <source>
        <dbReference type="SAM" id="MobiDB-lite"/>
    </source>
</evidence>
<evidence type="ECO:0000256" key="7">
    <source>
        <dbReference type="ARBA" id="ARBA00034000"/>
    </source>
</evidence>
<keyword evidence="6" id="KW-0511">Multifunctional enzyme</keyword>
<sequence>MQAQGKAPWSVIGNLLRLVGAAVAAGVLAAAIALPAVGGAGVGVKSATDVLNLKPEDLKEPPLPEKTEIRDSSGKLVAQFYYQNRESVPLEKVAPIMRDAIISIEDFRYYEHGALDLEGSLRALMKNFQSGAVAQGGSSITQQYVKQVLLNKAETEEEKMAAIAPTVPRKLNELRYAMAIEEKYTKDDILERYLNIAYFGASAYGIQSASKRFFNKPASKLNLEEAATLAGAVQNPNATDPNLGKQHKALLLARRNIVLDRMAELHKITPDQAAAAKAKKLVYKDKAIPGGCEQSDYPYFCLYVQHEILNDKQFGKTEKVRKEFLNRGGLVIKTTLDTKMQKAADKAIKKWVRKSDKPVASEALVEPGTGAIKAMAASRKFGNSKKKNESNYNLVADVAHGGGTGFQAGSTFKAFTLATALKEGMKFNDGLNSPATFQAGGYGDFKNCKGENVGDPTHVAHNSSESSEGFKTLQTGTWGSVNTFFLALEKKVGLCDVVKTAKDLGIKRADGGKLQEVETFTLGVNEMDPVTVASAYATFAARGKYCKPMAITAITDRYGKTTNFKPNCKQSLDEEVADAVSAILSGVFTKGTMREVGGIYRDAAGKTGTTDGSMTAWFAGYTPDLAAAVSLGDPRGSYTHPLRNVVIGGTRYREIFGATISGEIWKATMLSALQNIEPSSFTAPNMGRFGGCSGGCAPKRPPKNPIENDGNPFTLPDGNGNGPDRPNKPGRPDTGTDQVPVIPNTRD</sequence>
<gene>
    <name evidence="12" type="ORF">GCM10022226_08560</name>
</gene>
<feature type="domain" description="Glycosyl transferase family 51" evidence="11">
    <location>
        <begin position="74"/>
        <end position="262"/>
    </location>
</feature>
<feature type="domain" description="Penicillin-binding protein transpeptidase" evidence="10">
    <location>
        <begin position="364"/>
        <end position="628"/>
    </location>
</feature>
<evidence type="ECO:0000256" key="8">
    <source>
        <dbReference type="ARBA" id="ARBA00049902"/>
    </source>
</evidence>
<dbReference type="InterPro" id="IPR036950">
    <property type="entry name" value="PBP_transglycosylase"/>
</dbReference>
<name>A0ABP7HHG3_9ACTN</name>
<evidence type="ECO:0000256" key="4">
    <source>
        <dbReference type="ARBA" id="ARBA00022679"/>
    </source>
</evidence>
<dbReference type="Gene3D" id="1.10.3810.10">
    <property type="entry name" value="Biosynthetic peptidoglycan transglycosylase-like"/>
    <property type="match status" value="1"/>
</dbReference>
<dbReference type="SUPFAM" id="SSF56601">
    <property type="entry name" value="beta-lactamase/transpeptidase-like"/>
    <property type="match status" value="1"/>
</dbReference>
<dbReference type="EMBL" id="BAAAZR010000001">
    <property type="protein sequence ID" value="GAA3791841.1"/>
    <property type="molecule type" value="Genomic_DNA"/>
</dbReference>
<comment type="catalytic activity">
    <reaction evidence="7">
        <text>Preferential cleavage: (Ac)2-L-Lys-D-Ala-|-D-Ala. Also transpeptidation of peptidyl-alanyl moieties that are N-acyl substituents of D-alanine.</text>
        <dbReference type="EC" id="3.4.16.4"/>
    </reaction>
</comment>
<keyword evidence="3" id="KW-0328">Glycosyltransferase</keyword>
<reference evidence="13" key="1">
    <citation type="journal article" date="2019" name="Int. J. Syst. Evol. Microbiol.">
        <title>The Global Catalogue of Microorganisms (GCM) 10K type strain sequencing project: providing services to taxonomists for standard genome sequencing and annotation.</title>
        <authorList>
            <consortium name="The Broad Institute Genomics Platform"/>
            <consortium name="The Broad Institute Genome Sequencing Center for Infectious Disease"/>
            <person name="Wu L."/>
            <person name="Ma J."/>
        </authorList>
    </citation>
    <scope>NUCLEOTIDE SEQUENCE [LARGE SCALE GENOMIC DNA]</scope>
    <source>
        <strain evidence="13">JCM 16908</strain>
    </source>
</reference>
<keyword evidence="5" id="KW-0378">Hydrolase</keyword>
<evidence type="ECO:0000256" key="5">
    <source>
        <dbReference type="ARBA" id="ARBA00022801"/>
    </source>
</evidence>
<keyword evidence="4" id="KW-0808">Transferase</keyword>
<dbReference type="InterPro" id="IPR023346">
    <property type="entry name" value="Lysozyme-like_dom_sf"/>
</dbReference>
<dbReference type="Pfam" id="PF00905">
    <property type="entry name" value="Transpeptidase"/>
    <property type="match status" value="1"/>
</dbReference>
<evidence type="ECO:0000259" key="10">
    <source>
        <dbReference type="Pfam" id="PF00905"/>
    </source>
</evidence>
<dbReference type="PANTHER" id="PTHR32282">
    <property type="entry name" value="BINDING PROTEIN TRANSPEPTIDASE, PUTATIVE-RELATED"/>
    <property type="match status" value="1"/>
</dbReference>
<dbReference type="InterPro" id="IPR001264">
    <property type="entry name" value="Glyco_trans_51"/>
</dbReference>
<proteinExistence type="predicted"/>
<comment type="catalytic activity">
    <reaction evidence="8">
        <text>[GlcNAc-(1-&gt;4)-Mur2Ac(oyl-L-Ala-gamma-D-Glu-L-Lys-D-Ala-D-Ala)](n)-di-trans,octa-cis-undecaprenyl diphosphate + beta-D-GlcNAc-(1-&gt;4)-Mur2Ac(oyl-L-Ala-gamma-D-Glu-L-Lys-D-Ala-D-Ala)-di-trans,octa-cis-undecaprenyl diphosphate = [GlcNAc-(1-&gt;4)-Mur2Ac(oyl-L-Ala-gamma-D-Glu-L-Lys-D-Ala-D-Ala)](n+1)-di-trans,octa-cis-undecaprenyl diphosphate + di-trans,octa-cis-undecaprenyl diphosphate + H(+)</text>
        <dbReference type="Rhea" id="RHEA:23708"/>
        <dbReference type="Rhea" id="RHEA-COMP:9602"/>
        <dbReference type="Rhea" id="RHEA-COMP:9603"/>
        <dbReference type="ChEBI" id="CHEBI:15378"/>
        <dbReference type="ChEBI" id="CHEBI:58405"/>
        <dbReference type="ChEBI" id="CHEBI:60033"/>
        <dbReference type="ChEBI" id="CHEBI:78435"/>
        <dbReference type="EC" id="2.4.99.28"/>
    </reaction>
</comment>
<evidence type="ECO:0000313" key="12">
    <source>
        <dbReference type="EMBL" id="GAA3791841.1"/>
    </source>
</evidence>
<dbReference type="Gene3D" id="3.40.710.10">
    <property type="entry name" value="DD-peptidase/beta-lactamase superfamily"/>
    <property type="match status" value="1"/>
</dbReference>
<dbReference type="InterPro" id="IPR050396">
    <property type="entry name" value="Glycosyltr_51/Transpeptidase"/>
</dbReference>
<evidence type="ECO:0000259" key="11">
    <source>
        <dbReference type="Pfam" id="PF00912"/>
    </source>
</evidence>
<organism evidence="12 13">
    <name type="scientific">Sphaerisporangium flaviroseum</name>
    <dbReference type="NCBI Taxonomy" id="509199"/>
    <lineage>
        <taxon>Bacteria</taxon>
        <taxon>Bacillati</taxon>
        <taxon>Actinomycetota</taxon>
        <taxon>Actinomycetes</taxon>
        <taxon>Streptosporangiales</taxon>
        <taxon>Streptosporangiaceae</taxon>
        <taxon>Sphaerisporangium</taxon>
    </lineage>
</organism>
<evidence type="ECO:0000256" key="2">
    <source>
        <dbReference type="ARBA" id="ARBA00022670"/>
    </source>
</evidence>
<dbReference type="Pfam" id="PF00912">
    <property type="entry name" value="Transgly"/>
    <property type="match status" value="1"/>
</dbReference>
<evidence type="ECO:0000256" key="3">
    <source>
        <dbReference type="ARBA" id="ARBA00022676"/>
    </source>
</evidence>
<dbReference type="InterPro" id="IPR012338">
    <property type="entry name" value="Beta-lactam/transpept-like"/>
</dbReference>
<dbReference type="PANTHER" id="PTHR32282:SF33">
    <property type="entry name" value="PEPTIDOGLYCAN GLYCOSYLTRANSFERASE"/>
    <property type="match status" value="1"/>
</dbReference>
<keyword evidence="13" id="KW-1185">Reference proteome</keyword>
<protein>
    <submittedName>
        <fullName evidence="12">Transglycosylase domain-containing protein</fullName>
    </submittedName>
</protein>
<accession>A0ABP7HHG3</accession>
<keyword evidence="1" id="KW-0121">Carboxypeptidase</keyword>
<dbReference type="Proteomes" id="UP001500888">
    <property type="component" value="Unassembled WGS sequence"/>
</dbReference>
<dbReference type="InterPro" id="IPR001460">
    <property type="entry name" value="PCN-bd_Tpept"/>
</dbReference>
<evidence type="ECO:0000256" key="1">
    <source>
        <dbReference type="ARBA" id="ARBA00022645"/>
    </source>
</evidence>
<evidence type="ECO:0000313" key="13">
    <source>
        <dbReference type="Proteomes" id="UP001500888"/>
    </source>
</evidence>
<feature type="region of interest" description="Disordered" evidence="9">
    <location>
        <begin position="694"/>
        <end position="747"/>
    </location>
</feature>
<comment type="caution">
    <text evidence="12">The sequence shown here is derived from an EMBL/GenBank/DDBJ whole genome shotgun (WGS) entry which is preliminary data.</text>
</comment>
<keyword evidence="2" id="KW-0645">Protease</keyword>
<dbReference type="SUPFAM" id="SSF53955">
    <property type="entry name" value="Lysozyme-like"/>
    <property type="match status" value="1"/>
</dbReference>